<dbReference type="EMBL" id="CASHTH010001791">
    <property type="protein sequence ID" value="CAI8019955.1"/>
    <property type="molecule type" value="Genomic_DNA"/>
</dbReference>
<organism evidence="3 4">
    <name type="scientific">Geodia barretti</name>
    <name type="common">Barrett's horny sponge</name>
    <dbReference type="NCBI Taxonomy" id="519541"/>
    <lineage>
        <taxon>Eukaryota</taxon>
        <taxon>Metazoa</taxon>
        <taxon>Porifera</taxon>
        <taxon>Demospongiae</taxon>
        <taxon>Heteroscleromorpha</taxon>
        <taxon>Tetractinellida</taxon>
        <taxon>Astrophorina</taxon>
        <taxon>Geodiidae</taxon>
        <taxon>Geodia</taxon>
    </lineage>
</organism>
<feature type="region of interest" description="Disordered" evidence="1">
    <location>
        <begin position="1"/>
        <end position="129"/>
    </location>
</feature>
<accession>A0AA35RY81</accession>
<dbReference type="GO" id="GO:0035371">
    <property type="term" value="C:microtubule plus-end"/>
    <property type="evidence" value="ECO:0007669"/>
    <property type="project" value="TreeGrafter"/>
</dbReference>
<dbReference type="GO" id="GO:0005938">
    <property type="term" value="C:cell cortex"/>
    <property type="evidence" value="ECO:0007669"/>
    <property type="project" value="TreeGrafter"/>
</dbReference>
<keyword evidence="4" id="KW-1185">Reference proteome</keyword>
<dbReference type="PROSITE" id="PS50245">
    <property type="entry name" value="CAP_GLY_2"/>
    <property type="match status" value="2"/>
</dbReference>
<feature type="compositionally biased region" description="Low complexity" evidence="1">
    <location>
        <begin position="106"/>
        <end position="129"/>
    </location>
</feature>
<evidence type="ECO:0000313" key="3">
    <source>
        <dbReference type="EMBL" id="CAI8019955.1"/>
    </source>
</evidence>
<name>A0AA35RY81_GEOBA</name>
<dbReference type="Gene3D" id="2.30.30.190">
    <property type="entry name" value="CAP Gly-rich-like domain"/>
    <property type="match status" value="2"/>
</dbReference>
<dbReference type="SUPFAM" id="SSF74924">
    <property type="entry name" value="Cap-Gly domain"/>
    <property type="match status" value="2"/>
</dbReference>
<comment type="caution">
    <text evidence="3">The sequence shown here is derived from an EMBL/GenBank/DDBJ whole genome shotgun (WGS) entry which is preliminary data.</text>
</comment>
<feature type="domain" description="CAP-Gly" evidence="2">
    <location>
        <begin position="158"/>
        <end position="200"/>
    </location>
</feature>
<dbReference type="SMART" id="SM01052">
    <property type="entry name" value="CAP_GLY"/>
    <property type="match status" value="2"/>
</dbReference>
<dbReference type="InterPro" id="IPR000938">
    <property type="entry name" value="CAP-Gly_domain"/>
</dbReference>
<dbReference type="GO" id="GO:0031122">
    <property type="term" value="P:cytoplasmic microtubule organization"/>
    <property type="evidence" value="ECO:0007669"/>
    <property type="project" value="TreeGrafter"/>
</dbReference>
<proteinExistence type="predicted"/>
<dbReference type="Proteomes" id="UP001174909">
    <property type="component" value="Unassembled WGS sequence"/>
</dbReference>
<dbReference type="PROSITE" id="PS00845">
    <property type="entry name" value="CAP_GLY_1"/>
    <property type="match status" value="1"/>
</dbReference>
<feature type="domain" description="CAP-Gly" evidence="2">
    <location>
        <begin position="1"/>
        <end position="33"/>
    </location>
</feature>
<feature type="compositionally biased region" description="Low complexity" evidence="1">
    <location>
        <begin position="41"/>
        <end position="62"/>
    </location>
</feature>
<dbReference type="GO" id="GO:0005634">
    <property type="term" value="C:nucleus"/>
    <property type="evidence" value="ECO:0007669"/>
    <property type="project" value="TreeGrafter"/>
</dbReference>
<evidence type="ECO:0000256" key="1">
    <source>
        <dbReference type="SAM" id="MobiDB-lite"/>
    </source>
</evidence>
<sequence length="224" mass="23562">MGVELDSGGGDNSGSHSGVRYFNCRPAHGVFLPPSKVKRLSPPAVAATSSGSSTNSGPTTDSIDFPAHSSSSSPSPRPSPPVNKRRLNTSNTTKTGPRAKQPRTVSLTNPPSSSSLPHHPPSLSSSTLSLSSLPNVTLETGMSVFVTGADFGVVRFIGTTQFSKGVWLGIELRKPNGKNDGSVKGHRYFRCKPSHGLFVKPEKATHRGINCSKILPSSCLENNS</sequence>
<dbReference type="PANTHER" id="PTHR18916">
    <property type="entry name" value="DYNACTIN 1-RELATED MICROTUBULE-BINDING"/>
    <property type="match status" value="1"/>
</dbReference>
<gene>
    <name evidence="3" type="ORF">GBAR_LOCUS11951</name>
</gene>
<dbReference type="InterPro" id="IPR036859">
    <property type="entry name" value="CAP-Gly_dom_sf"/>
</dbReference>
<reference evidence="3" key="1">
    <citation type="submission" date="2023-03" db="EMBL/GenBank/DDBJ databases">
        <authorList>
            <person name="Steffen K."/>
            <person name="Cardenas P."/>
        </authorList>
    </citation>
    <scope>NUCLEOTIDE SEQUENCE</scope>
</reference>
<dbReference type="Pfam" id="PF01302">
    <property type="entry name" value="CAP_GLY"/>
    <property type="match status" value="2"/>
</dbReference>
<evidence type="ECO:0000259" key="2">
    <source>
        <dbReference type="PROSITE" id="PS50245"/>
    </source>
</evidence>
<dbReference type="PANTHER" id="PTHR18916:SF82">
    <property type="entry name" value="CAP-GLY DOMAIN-CONTAINING PROTEIN"/>
    <property type="match status" value="1"/>
</dbReference>
<evidence type="ECO:0000313" key="4">
    <source>
        <dbReference type="Proteomes" id="UP001174909"/>
    </source>
</evidence>
<dbReference type="GO" id="GO:0051010">
    <property type="term" value="F:microtubule plus-end binding"/>
    <property type="evidence" value="ECO:0007669"/>
    <property type="project" value="TreeGrafter"/>
</dbReference>
<dbReference type="AlphaFoldDB" id="A0AA35RY81"/>
<protein>
    <submittedName>
        <fullName evidence="3">CAP-Gly domain-containing linker protein 4</fullName>
    </submittedName>
</protein>